<dbReference type="Pfam" id="PF12228">
    <property type="entry name" value="DUF3604"/>
    <property type="match status" value="1"/>
</dbReference>
<dbReference type="RefSeq" id="WP_149612217.1">
    <property type="nucleotide sequence ID" value="NZ_VTUX01000007.1"/>
</dbReference>
<dbReference type="Proteomes" id="UP000323708">
    <property type="component" value="Unassembled WGS sequence"/>
</dbReference>
<dbReference type="Gene3D" id="3.20.20.140">
    <property type="entry name" value="Metal-dependent hydrolases"/>
    <property type="match status" value="1"/>
</dbReference>
<protein>
    <submittedName>
        <fullName evidence="1">DUF3604 domain-containing protein</fullName>
    </submittedName>
</protein>
<accession>A0A5B0WT03</accession>
<dbReference type="SUPFAM" id="SSF89550">
    <property type="entry name" value="PHP domain-like"/>
    <property type="match status" value="1"/>
</dbReference>
<name>A0A5B0WT03_9GAMM</name>
<gene>
    <name evidence="1" type="ORF">F0M18_14755</name>
</gene>
<organism evidence="1 2">
    <name type="scientific">Pseudohalioglobus sediminis</name>
    <dbReference type="NCBI Taxonomy" id="2606449"/>
    <lineage>
        <taxon>Bacteria</taxon>
        <taxon>Pseudomonadati</taxon>
        <taxon>Pseudomonadota</taxon>
        <taxon>Gammaproteobacteria</taxon>
        <taxon>Cellvibrionales</taxon>
        <taxon>Halieaceae</taxon>
        <taxon>Pseudohalioglobus</taxon>
    </lineage>
</organism>
<sequence length="617" mass="68113">MPIKRGAILIAAAAALGACSPVEDPTLFPPYSESTAKPIPEKPATDYNAARNLYWGDLHIHTSYSTDAYINGVRATPDDAYTFVRGGEIRHAAGYGISAQRPLDFAAVTDHSEYLGVLRATTPDVPLNRRELRDRLLKDGPLQNTWMQFRSMWGFDLENAAVPGWEDISAAAWQEIVATAERHNQPGHFTSFVGYEWTSMPGERNLHRNVIYRGTKVPRLPYSSVDSEDPRDLWAALEAQREQGMDNFAIPHNGNVSDGRMYDRVMFDGGAMDADYASARMRNEPLSEIFQVKGSSETHPLLSDEDSFAGFEIYDTQLSQSQDDSRASGSYIRDALRTGLEMSHSEGFNPYRFGVIGSSDGHNASSPVEENNYHGKLPLLDASAGVRMRQSLWLPEGMPGGARWSAAGLAAVWAGENTRDSLFDAMRRKETYATSGPRISVRFFAGWQYPDDLLQRDRWIERAYSGGVPMGGELAGQPGGAPRFAIWAMRDPQSGNLDRIQVVKGWVDAEGLSREKVFDVAWSGEREAGADGTVPPIGSTVDVDNATYSNTIGSDQLAVLWTDPEFDAGVESFYYARVIEIPTPRWTTFDARALGLEAPVPGSLQERAVTSAIWYRP</sequence>
<evidence type="ECO:0000313" key="1">
    <source>
        <dbReference type="EMBL" id="KAA1189607.1"/>
    </source>
</evidence>
<evidence type="ECO:0000313" key="2">
    <source>
        <dbReference type="Proteomes" id="UP000323708"/>
    </source>
</evidence>
<dbReference type="AlphaFoldDB" id="A0A5B0WT03"/>
<reference evidence="1 2" key="1">
    <citation type="submission" date="2019-09" db="EMBL/GenBank/DDBJ databases">
        <authorList>
            <person name="Chen X.-Y."/>
        </authorList>
    </citation>
    <scope>NUCLEOTIDE SEQUENCE [LARGE SCALE GENOMIC DNA]</scope>
    <source>
        <strain evidence="1 2">NY5</strain>
    </source>
</reference>
<dbReference type="InterPro" id="IPR022028">
    <property type="entry name" value="DUF3604"/>
</dbReference>
<proteinExistence type="predicted"/>
<dbReference type="PROSITE" id="PS51257">
    <property type="entry name" value="PROKAR_LIPOPROTEIN"/>
    <property type="match status" value="1"/>
</dbReference>
<keyword evidence="2" id="KW-1185">Reference proteome</keyword>
<dbReference type="EMBL" id="VTUX01000007">
    <property type="protein sequence ID" value="KAA1189607.1"/>
    <property type="molecule type" value="Genomic_DNA"/>
</dbReference>
<dbReference type="InterPro" id="IPR016195">
    <property type="entry name" value="Pol/histidinol_Pase-like"/>
</dbReference>
<comment type="caution">
    <text evidence="1">The sequence shown here is derived from an EMBL/GenBank/DDBJ whole genome shotgun (WGS) entry which is preliminary data.</text>
</comment>